<evidence type="ECO:0000256" key="9">
    <source>
        <dbReference type="ARBA" id="ARBA00023136"/>
    </source>
</evidence>
<evidence type="ECO:0000256" key="14">
    <source>
        <dbReference type="RuleBase" id="RU363127"/>
    </source>
</evidence>
<feature type="compositionally biased region" description="Basic and acidic residues" evidence="15">
    <location>
        <begin position="75"/>
        <end position="89"/>
    </location>
</feature>
<dbReference type="Proteomes" id="UP001168877">
    <property type="component" value="Unassembled WGS sequence"/>
</dbReference>
<feature type="compositionally biased region" description="Polar residues" evidence="15">
    <location>
        <begin position="21"/>
        <end position="34"/>
    </location>
</feature>
<dbReference type="PANTHER" id="PTHR10896">
    <property type="entry name" value="GALACTOSYLGALACTOSYLXYLOSYLPROTEIN 3-BETA-GLUCURONOSYLTRANSFERASE BETA-1,3-GLUCURONYLTRANSFERASE"/>
    <property type="match status" value="1"/>
</dbReference>
<dbReference type="EMBL" id="JAUESC010000383">
    <property type="protein sequence ID" value="KAK0585721.1"/>
    <property type="molecule type" value="Genomic_DNA"/>
</dbReference>
<dbReference type="AlphaFoldDB" id="A0AA39RYA6"/>
<feature type="region of interest" description="Disordered" evidence="15">
    <location>
        <begin position="1"/>
        <end position="34"/>
    </location>
</feature>
<protein>
    <recommendedName>
        <fullName evidence="14">Glycosyltransferases</fullName>
        <ecNumber evidence="14">2.4.-.-</ecNumber>
    </recommendedName>
</protein>
<keyword evidence="6 14" id="KW-0735">Signal-anchor</keyword>
<evidence type="ECO:0000256" key="10">
    <source>
        <dbReference type="ARBA" id="ARBA00023180"/>
    </source>
</evidence>
<keyword evidence="3" id="KW-0328">Glycosyltransferase</keyword>
<gene>
    <name evidence="16" type="ORF">LWI29_033003</name>
</gene>
<keyword evidence="12" id="KW-0464">Manganese</keyword>
<keyword evidence="11 14" id="KW-0961">Cell wall biogenesis/degradation</keyword>
<name>A0AA39RYA6_ACESA</name>
<feature type="binding site" evidence="12">
    <location>
        <position position="198"/>
    </location>
    <ligand>
        <name>Mn(2+)</name>
        <dbReference type="ChEBI" id="CHEBI:29035"/>
    </ligand>
</feature>
<evidence type="ECO:0000256" key="7">
    <source>
        <dbReference type="ARBA" id="ARBA00022989"/>
    </source>
</evidence>
<comment type="similarity">
    <text evidence="2 14">Belongs to the glycosyltransferase 43 family.</text>
</comment>
<accession>A0AA39RYA6</accession>
<evidence type="ECO:0000256" key="15">
    <source>
        <dbReference type="SAM" id="MobiDB-lite"/>
    </source>
</evidence>
<evidence type="ECO:0000313" key="17">
    <source>
        <dbReference type="Proteomes" id="UP001168877"/>
    </source>
</evidence>
<dbReference type="EC" id="2.4.-.-" evidence="14"/>
<evidence type="ECO:0000313" key="16">
    <source>
        <dbReference type="EMBL" id="KAK0585721.1"/>
    </source>
</evidence>
<dbReference type="InterPro" id="IPR029044">
    <property type="entry name" value="Nucleotide-diphossugar_trans"/>
</dbReference>
<dbReference type="GO" id="GO:0009834">
    <property type="term" value="P:plant-type secondary cell wall biogenesis"/>
    <property type="evidence" value="ECO:0007669"/>
    <property type="project" value="TreeGrafter"/>
</dbReference>
<proteinExistence type="inferred from homology"/>
<keyword evidence="9" id="KW-0472">Membrane</keyword>
<dbReference type="GO" id="GO:0000139">
    <property type="term" value="C:Golgi membrane"/>
    <property type="evidence" value="ECO:0007669"/>
    <property type="project" value="UniProtKB-SubCell"/>
</dbReference>
<evidence type="ECO:0000256" key="2">
    <source>
        <dbReference type="ARBA" id="ARBA00007706"/>
    </source>
</evidence>
<dbReference type="SUPFAM" id="SSF53448">
    <property type="entry name" value="Nucleotide-diphospho-sugar transferases"/>
    <property type="match status" value="1"/>
</dbReference>
<dbReference type="PANTHER" id="PTHR10896:SF59">
    <property type="entry name" value="BETA-1,4-XYLOSYLTRANSFERASE IRX9"/>
    <property type="match status" value="1"/>
</dbReference>
<dbReference type="GO" id="GO:0071555">
    <property type="term" value="P:cell wall organization"/>
    <property type="evidence" value="ECO:0007669"/>
    <property type="project" value="UniProtKB-KW"/>
</dbReference>
<dbReference type="InterPro" id="IPR005027">
    <property type="entry name" value="Glyco_trans_43"/>
</dbReference>
<keyword evidence="12" id="KW-0479">Metal-binding</keyword>
<keyword evidence="4 14" id="KW-0808">Transferase</keyword>
<keyword evidence="17" id="KW-1185">Reference proteome</keyword>
<comment type="cofactor">
    <cofactor evidence="12">
        <name>Mn(2+)</name>
        <dbReference type="ChEBI" id="CHEBI:29035"/>
    </cofactor>
</comment>
<keyword evidence="8 14" id="KW-0333">Golgi apparatus</keyword>
<feature type="site" description="Interaction with galactose moiety of substrate glycoprotein" evidence="13">
    <location>
        <position position="233"/>
    </location>
</feature>
<organism evidence="16 17">
    <name type="scientific">Acer saccharum</name>
    <name type="common">Sugar maple</name>
    <dbReference type="NCBI Taxonomy" id="4024"/>
    <lineage>
        <taxon>Eukaryota</taxon>
        <taxon>Viridiplantae</taxon>
        <taxon>Streptophyta</taxon>
        <taxon>Embryophyta</taxon>
        <taxon>Tracheophyta</taxon>
        <taxon>Spermatophyta</taxon>
        <taxon>Magnoliopsida</taxon>
        <taxon>eudicotyledons</taxon>
        <taxon>Gunneridae</taxon>
        <taxon>Pentapetalae</taxon>
        <taxon>rosids</taxon>
        <taxon>malvids</taxon>
        <taxon>Sapindales</taxon>
        <taxon>Sapindaceae</taxon>
        <taxon>Hippocastanoideae</taxon>
        <taxon>Acereae</taxon>
        <taxon>Acer</taxon>
    </lineage>
</organism>
<keyword evidence="7" id="KW-1133">Transmembrane helix</keyword>
<dbReference type="CDD" id="cd00218">
    <property type="entry name" value="GlcAT-I"/>
    <property type="match status" value="1"/>
</dbReference>
<evidence type="ECO:0000256" key="5">
    <source>
        <dbReference type="ARBA" id="ARBA00022692"/>
    </source>
</evidence>
<evidence type="ECO:0000256" key="6">
    <source>
        <dbReference type="ARBA" id="ARBA00022968"/>
    </source>
</evidence>
<dbReference type="FunFam" id="3.90.550.10:FF:000084">
    <property type="entry name" value="Glycosyltransferases"/>
    <property type="match status" value="1"/>
</dbReference>
<evidence type="ECO:0000256" key="3">
    <source>
        <dbReference type="ARBA" id="ARBA00022676"/>
    </source>
</evidence>
<sequence>MGFFTGFAPTGRNSSSSSSSPVFSNHVISTSQPQPAEILHRKVIKTKPHNNVNRSLAVVAETQLPPTRKSISKNRASEETEQEVKKTEHNSGTNRRLVIIVTPTSTRDKFRGVFLRRLANTIKLVSQPLLWIVVESQSNSDEGELSEILRKTGVMYRHLVFKENFTDTEAELDHQRNIALKHIEHHRLSGIVHFAGLDNVYDLAFFDQLRDIEVFGTWAMALLSANKQKVVIEGPVCDSSQVIGWHLNKIHNNDDQHLKPPLPIHISSFAFNSSILWDPERWGRPSSLQHTSQNSIKFVKQVVLEDDTKLKGIPPEECSKIMLWSLHLPTHHHSDRTISTALDIAAPLLSSARDLRERDLSLYSPLKCFFEICYSFQKKDQIS</sequence>
<evidence type="ECO:0000256" key="13">
    <source>
        <dbReference type="PIRSR" id="PIRSR605027-4"/>
    </source>
</evidence>
<dbReference type="Gene3D" id="3.90.550.10">
    <property type="entry name" value="Spore Coat Polysaccharide Biosynthesis Protein SpsA, Chain A"/>
    <property type="match status" value="1"/>
</dbReference>
<keyword evidence="10" id="KW-0325">Glycoprotein</keyword>
<dbReference type="Pfam" id="PF03360">
    <property type="entry name" value="Glyco_transf_43"/>
    <property type="match status" value="1"/>
</dbReference>
<keyword evidence="5" id="KW-0812">Transmembrane</keyword>
<evidence type="ECO:0000256" key="12">
    <source>
        <dbReference type="PIRSR" id="PIRSR605027-3"/>
    </source>
</evidence>
<evidence type="ECO:0000256" key="4">
    <source>
        <dbReference type="ARBA" id="ARBA00022679"/>
    </source>
</evidence>
<evidence type="ECO:0000256" key="8">
    <source>
        <dbReference type="ARBA" id="ARBA00023034"/>
    </source>
</evidence>
<reference evidence="16" key="1">
    <citation type="journal article" date="2022" name="Plant J.">
        <title>Strategies of tolerance reflected in two North American maple genomes.</title>
        <authorList>
            <person name="McEvoy S.L."/>
            <person name="Sezen U.U."/>
            <person name="Trouern-Trend A."/>
            <person name="McMahon S.M."/>
            <person name="Schaberg P.G."/>
            <person name="Yang J."/>
            <person name="Wegrzyn J.L."/>
            <person name="Swenson N.G."/>
        </authorList>
    </citation>
    <scope>NUCLEOTIDE SEQUENCE</scope>
    <source>
        <strain evidence="16">NS2018</strain>
    </source>
</reference>
<comment type="subcellular location">
    <subcellularLocation>
        <location evidence="1 14">Golgi apparatus membrane</location>
        <topology evidence="1 14">Single-pass type II membrane protein</topology>
    </subcellularLocation>
</comment>
<evidence type="ECO:0000256" key="1">
    <source>
        <dbReference type="ARBA" id="ARBA00004323"/>
    </source>
</evidence>
<comment type="function">
    <text evidence="14">Involved in the synthesis of glucuronoxylan hemicellulose in secondary cell walls.</text>
</comment>
<dbReference type="GO" id="GO:0046872">
    <property type="term" value="F:metal ion binding"/>
    <property type="evidence" value="ECO:0007669"/>
    <property type="project" value="UniProtKB-KW"/>
</dbReference>
<dbReference type="GO" id="GO:0010417">
    <property type="term" value="P:glucuronoxylan biosynthetic process"/>
    <property type="evidence" value="ECO:0007669"/>
    <property type="project" value="TreeGrafter"/>
</dbReference>
<dbReference type="GO" id="GO:0015018">
    <property type="term" value="F:galactosylgalactosylxylosylprotein 3-beta-glucuronosyltransferase activity"/>
    <property type="evidence" value="ECO:0007669"/>
    <property type="project" value="InterPro"/>
</dbReference>
<feature type="region of interest" description="Disordered" evidence="15">
    <location>
        <begin position="63"/>
        <end position="91"/>
    </location>
</feature>
<reference evidence="16" key="2">
    <citation type="submission" date="2023-06" db="EMBL/GenBank/DDBJ databases">
        <authorList>
            <person name="Swenson N.G."/>
            <person name="Wegrzyn J.L."/>
            <person name="Mcevoy S.L."/>
        </authorList>
    </citation>
    <scope>NUCLEOTIDE SEQUENCE</scope>
    <source>
        <strain evidence="16">NS2018</strain>
        <tissue evidence="16">Leaf</tissue>
    </source>
</reference>
<comment type="caution">
    <text evidence="16">The sequence shown here is derived from an EMBL/GenBank/DDBJ whole genome shotgun (WGS) entry which is preliminary data.</text>
</comment>
<evidence type="ECO:0000256" key="11">
    <source>
        <dbReference type="ARBA" id="ARBA00023316"/>
    </source>
</evidence>
<dbReference type="GO" id="GO:0042285">
    <property type="term" value="F:xylosyltransferase activity"/>
    <property type="evidence" value="ECO:0007669"/>
    <property type="project" value="TreeGrafter"/>
</dbReference>